<comment type="caution">
    <text evidence="1">The sequence shown here is derived from an EMBL/GenBank/DDBJ whole genome shotgun (WGS) entry which is preliminary data.</text>
</comment>
<accession>A0A8T5V210</accession>
<dbReference type="EMBL" id="JAIOUQ010000016">
    <property type="protein sequence ID" value="MBZ2166989.1"/>
    <property type="molecule type" value="Genomic_DNA"/>
</dbReference>
<sequence>MKVKVGIFEKVYVCRKCGNPNIRIYTESIGGSSSCYECPECKRAACNPQKMLKLKNDVDPEDIIRMRNELIENSANGYTSYSPHLSRVIEMGNALVEGKSIIKDVTQLVYKNKVLISRNKKKIVSE</sequence>
<evidence type="ECO:0000313" key="1">
    <source>
        <dbReference type="EMBL" id="MBZ2166989.1"/>
    </source>
</evidence>
<evidence type="ECO:0000313" key="2">
    <source>
        <dbReference type="Proteomes" id="UP000825933"/>
    </source>
</evidence>
<protein>
    <submittedName>
        <fullName evidence="1">Uncharacterized protein</fullName>
    </submittedName>
</protein>
<dbReference type="AlphaFoldDB" id="A0A8T5V210"/>
<name>A0A8T5V210_9EURY</name>
<reference evidence="2" key="1">
    <citation type="journal article" date="2022" name="Microbiol. Resour. Announc.">
        <title>Draft Genome Sequence of a Methanogenic Archaeon from West Spitsbergen Permafrost.</title>
        <authorList>
            <person name="Trubitsyn V."/>
            <person name="Rivkina E."/>
            <person name="Shcherbakova V."/>
        </authorList>
    </citation>
    <scope>NUCLEOTIDE SEQUENCE [LARGE SCALE GENOMIC DNA]</scope>
    <source>
        <strain evidence="2">VT</strain>
    </source>
</reference>
<organism evidence="1 2">
    <name type="scientific">Methanobacterium spitsbergense</name>
    <dbReference type="NCBI Taxonomy" id="2874285"/>
    <lineage>
        <taxon>Archaea</taxon>
        <taxon>Methanobacteriati</taxon>
        <taxon>Methanobacteriota</taxon>
        <taxon>Methanomada group</taxon>
        <taxon>Methanobacteria</taxon>
        <taxon>Methanobacteriales</taxon>
        <taxon>Methanobacteriaceae</taxon>
        <taxon>Methanobacterium</taxon>
    </lineage>
</organism>
<gene>
    <name evidence="1" type="ORF">K8N75_13170</name>
</gene>
<dbReference type="RefSeq" id="WP_223792523.1">
    <property type="nucleotide sequence ID" value="NZ_JAIOUQ010000016.1"/>
</dbReference>
<dbReference type="Proteomes" id="UP000825933">
    <property type="component" value="Unassembled WGS sequence"/>
</dbReference>
<proteinExistence type="predicted"/>
<keyword evidence="2" id="KW-1185">Reference proteome</keyword>